<dbReference type="Proteomes" id="UP000078560">
    <property type="component" value="Unassembled WGS sequence"/>
</dbReference>
<sequence length="718" mass="82947">MNRRKGSAKELFRQMKEELGYMDKREKNSYEDTSADAISEEDDDCRSYYDEIKYLRKDQLKAYICKLRKEIKHYKIKEVNFIIEIKHLRRKIVRLKNVIENDNILKRHPREFSLKRELRDISLRSYENKHNSLQYHFRNSNEMNKLSERSFKENAFTYDNNSLYRSNYTKAKSNKISIRRINDSIHNSRRISEKNNSHSNNTNILNRDRKIIHTIKPIERNYSSRNLFYNRNGDSYNESTFHYGNYQKSANLNIEKRGGSIGGGTTGGITIRGGAIRGNFLSQRSYSSTSKFELKKHLISNSRNIHNMSNRINNTIARDIQNYYSSKQSIQSEKRQSYSQSALLLKRFAYTKENNANDSSRRCNSNNASSALGECKTKTSNFSMKNLKKHYKGDIYDYAHHQKILSKKYTSPYAYKKKGEKGSHNEKKRGAKNVKNGERASVEGGSTEGNILYAEKMLEGKKSKQVKHLKKTQKTTNAEEKRKNLNEDICIPVRSNTGTNWMEENVGKDDHSEACDSGDTINKIKTYMDSQKKKKKNSINNLNEEVTLEKRDNSNRIYGTILKMKEKKKAVNSTGGGINHAASREIHPGGENATKKKNSLGNFKKSIDLDIKEKFQKELEELKRRNNKMISKPRGYCDFSFGSSTGGSSVGCTGRRTGGDKVGGDREDDLKFTRTGRNEMKLQINENPLKDSNVLNVSFNDIDKRISNLQSYLKNTKK</sequence>
<dbReference type="VEuPathDB" id="PlasmoDB:PocGH01_05014000"/>
<protein>
    <submittedName>
        <fullName evidence="2">Uncharacterized protein</fullName>
    </submittedName>
</protein>
<reference evidence="3" key="1">
    <citation type="submission" date="2016-05" db="EMBL/GenBank/DDBJ databases">
        <authorList>
            <person name="Naeem Raeece"/>
        </authorList>
    </citation>
    <scope>NUCLEOTIDE SEQUENCE [LARGE SCALE GENOMIC DNA]</scope>
</reference>
<evidence type="ECO:0000256" key="1">
    <source>
        <dbReference type="SAM" id="MobiDB-lite"/>
    </source>
</evidence>
<feature type="compositionally biased region" description="Basic and acidic residues" evidence="1">
    <location>
        <begin position="657"/>
        <end position="668"/>
    </location>
</feature>
<proteinExistence type="predicted"/>
<name>A0A1A8VMY4_PLAOA</name>
<gene>
    <name evidence="2" type="ORF">POVCU2_0007860</name>
</gene>
<feature type="region of interest" description="Disordered" evidence="1">
    <location>
        <begin position="415"/>
        <end position="445"/>
    </location>
</feature>
<accession>A0A1A8VMY4</accession>
<organism evidence="2 3">
    <name type="scientific">Plasmodium ovale curtisi</name>
    <dbReference type="NCBI Taxonomy" id="864141"/>
    <lineage>
        <taxon>Eukaryota</taxon>
        <taxon>Sar</taxon>
        <taxon>Alveolata</taxon>
        <taxon>Apicomplexa</taxon>
        <taxon>Aconoidasida</taxon>
        <taxon>Haemosporida</taxon>
        <taxon>Plasmodiidae</taxon>
        <taxon>Plasmodium</taxon>
        <taxon>Plasmodium (Plasmodium)</taxon>
    </lineage>
</organism>
<dbReference type="EMBL" id="FLQU01000108">
    <property type="protein sequence ID" value="SBS80990.1"/>
    <property type="molecule type" value="Genomic_DNA"/>
</dbReference>
<feature type="region of interest" description="Disordered" evidence="1">
    <location>
        <begin position="648"/>
        <end position="668"/>
    </location>
</feature>
<dbReference type="AlphaFoldDB" id="A0A1A8VMY4"/>
<evidence type="ECO:0000313" key="2">
    <source>
        <dbReference type="EMBL" id="SBS80990.1"/>
    </source>
</evidence>
<evidence type="ECO:0000313" key="3">
    <source>
        <dbReference type="Proteomes" id="UP000078560"/>
    </source>
</evidence>
<feature type="region of interest" description="Disordered" evidence="1">
    <location>
        <begin position="572"/>
        <end position="598"/>
    </location>
</feature>